<evidence type="ECO:0000313" key="2">
    <source>
        <dbReference type="EMBL" id="TDQ39004.1"/>
    </source>
</evidence>
<feature type="transmembrane region" description="Helical" evidence="1">
    <location>
        <begin position="7"/>
        <end position="30"/>
    </location>
</feature>
<organism evidence="2 3">
    <name type="scientific">Thiopseudomonas denitrificans</name>
    <dbReference type="NCBI Taxonomy" id="1501432"/>
    <lineage>
        <taxon>Bacteria</taxon>
        <taxon>Pseudomonadati</taxon>
        <taxon>Pseudomonadota</taxon>
        <taxon>Gammaproteobacteria</taxon>
        <taxon>Pseudomonadales</taxon>
        <taxon>Pseudomonadaceae</taxon>
        <taxon>Thiopseudomonas</taxon>
    </lineage>
</organism>
<dbReference type="Proteomes" id="UP000294575">
    <property type="component" value="Unassembled WGS sequence"/>
</dbReference>
<comment type="caution">
    <text evidence="2">The sequence shown here is derived from an EMBL/GenBank/DDBJ whole genome shotgun (WGS) entry which is preliminary data.</text>
</comment>
<name>A0A4R6U7H7_9GAMM</name>
<dbReference type="EMBL" id="SNYK01000003">
    <property type="protein sequence ID" value="TDQ39004.1"/>
    <property type="molecule type" value="Genomic_DNA"/>
</dbReference>
<keyword evidence="1" id="KW-0472">Membrane</keyword>
<evidence type="ECO:0000256" key="1">
    <source>
        <dbReference type="SAM" id="Phobius"/>
    </source>
</evidence>
<accession>A0A4R6U7H7</accession>
<keyword evidence="1" id="KW-0812">Transmembrane</keyword>
<gene>
    <name evidence="2" type="ORF">DFQ45_103174</name>
</gene>
<keyword evidence="1" id="KW-1133">Transmembrane helix</keyword>
<feature type="transmembrane region" description="Helical" evidence="1">
    <location>
        <begin position="42"/>
        <end position="61"/>
    </location>
</feature>
<protein>
    <submittedName>
        <fullName evidence="2">Uncharacterized protein DUF2798</fullName>
    </submittedName>
</protein>
<sequence>MFSPRFAPLAFAILMSFYMVSGMTFVITWVNTGLGGDFLLRWGKAFLVAWPVAFLLVLAGAPRIRRLVEGLVIKPQQS</sequence>
<dbReference type="InterPro" id="IPR021529">
    <property type="entry name" value="DUF2798"/>
</dbReference>
<evidence type="ECO:0000313" key="3">
    <source>
        <dbReference type="Proteomes" id="UP000294575"/>
    </source>
</evidence>
<proteinExistence type="predicted"/>
<dbReference type="RefSeq" id="WP_206168008.1">
    <property type="nucleotide sequence ID" value="NZ_LNJZ01000009.1"/>
</dbReference>
<reference evidence="2 3" key="1">
    <citation type="submission" date="2019-03" db="EMBL/GenBank/DDBJ databases">
        <title>Genomic Encyclopedia of Type Strains, Phase IV (KMG-IV): sequencing the most valuable type-strain genomes for metagenomic binning, comparative biology and taxonomic classification.</title>
        <authorList>
            <person name="Goeker M."/>
        </authorList>
    </citation>
    <scope>NUCLEOTIDE SEQUENCE [LARGE SCALE GENOMIC DNA]</scope>
    <source>
        <strain evidence="2 3">DSM 28679</strain>
    </source>
</reference>
<keyword evidence="3" id="KW-1185">Reference proteome</keyword>
<dbReference type="AlphaFoldDB" id="A0A4R6U7H7"/>
<dbReference type="Pfam" id="PF11391">
    <property type="entry name" value="DUF2798"/>
    <property type="match status" value="1"/>
</dbReference>